<dbReference type="InParanoid" id="E8MYB0"/>
<keyword evidence="2" id="KW-1185">Reference proteome</keyword>
<reference evidence="1 2" key="1">
    <citation type="submission" date="2010-12" db="EMBL/GenBank/DDBJ databases">
        <title>Whole genome sequence of Anaerolinea thermophila UNI-1.</title>
        <authorList>
            <person name="Narita-Yamada S."/>
            <person name="Kishi E."/>
            <person name="Watanabe Y."/>
            <person name="Takasaki K."/>
            <person name="Ankai A."/>
            <person name="Oguchi A."/>
            <person name="Fukui S."/>
            <person name="Takahashi M."/>
            <person name="Yashiro I."/>
            <person name="Hosoyama A."/>
            <person name="Sekiguchi Y."/>
            <person name="Hanada S."/>
            <person name="Fujita N."/>
        </authorList>
    </citation>
    <scope>NUCLEOTIDE SEQUENCE [LARGE SCALE GENOMIC DNA]</scope>
    <source>
        <strain evidence="2">DSM 14523 / JCM 11388 / NBRC 100420 / UNI-1</strain>
    </source>
</reference>
<dbReference type="HOGENOM" id="CLU_2550945_0_0_0"/>
<organism evidence="1 2">
    <name type="scientific">Anaerolinea thermophila (strain DSM 14523 / JCM 11388 / NBRC 100420 / UNI-1)</name>
    <dbReference type="NCBI Taxonomy" id="926569"/>
    <lineage>
        <taxon>Bacteria</taxon>
        <taxon>Bacillati</taxon>
        <taxon>Chloroflexota</taxon>
        <taxon>Anaerolineae</taxon>
        <taxon>Anaerolineales</taxon>
        <taxon>Anaerolineaceae</taxon>
        <taxon>Anaerolinea</taxon>
    </lineage>
</organism>
<protein>
    <submittedName>
        <fullName evidence="1">Uncharacterized protein</fullName>
    </submittedName>
</protein>
<dbReference type="AlphaFoldDB" id="E8MYB0"/>
<dbReference type="KEGG" id="atm:ANT_00210"/>
<gene>
    <name evidence="1" type="ordered locus">ANT_00210</name>
</gene>
<dbReference type="Proteomes" id="UP000008922">
    <property type="component" value="Chromosome"/>
</dbReference>
<sequence length="82" mass="9246">MAKRVWQTIKVQYCRHVGREVSLEAEVIYPDEHLPDEKPRIVAHRCSRGAECGLLSEAACIWAGTNPDVDPFAEKPDTPETK</sequence>
<evidence type="ECO:0000313" key="2">
    <source>
        <dbReference type="Proteomes" id="UP000008922"/>
    </source>
</evidence>
<dbReference type="EMBL" id="AP012029">
    <property type="protein sequence ID" value="BAJ62055.1"/>
    <property type="molecule type" value="Genomic_DNA"/>
</dbReference>
<proteinExistence type="predicted"/>
<dbReference type="OrthoDB" id="164381at2"/>
<name>E8MYB0_ANATU</name>
<evidence type="ECO:0000313" key="1">
    <source>
        <dbReference type="EMBL" id="BAJ62055.1"/>
    </source>
</evidence>
<dbReference type="STRING" id="926569.ANT_00210"/>
<dbReference type="RefSeq" id="WP_013558453.1">
    <property type="nucleotide sequence ID" value="NC_014960.1"/>
</dbReference>
<accession>E8MYB0</accession>